<sequence length="458" mass="51110">MEVGLASGFTRGTVELLTGQIVDALRCPVGLGDERQWLAWLTEETVRPGRGRDELATALIAHCRATEVEPPGPDQAREVASLVLQDFERLLCHRVAVRMGDSADQLEVLLADPPEHPEWSLAELRSEVPRIDLRELLLEIDSLMSLQALGLPSELLVNLEENTAGQVCLGALLKEVDKQAVVQALQLPAELFDDVPVELVEAWCVRAARAHHDELRSQPRAVRVTLLGALCFVRRKEITDLLGRVLIGLLQQLRERVERRLAVVAGATPQTQARELLLVEIARAALDRPDDTVRAVLYPIAGEKVLRQLTRVSEARDAVRSRRKRTVLRGAYSAHYQQVLRLVLAGLEFRCRDLGCRPIMAALGELVSDYTASWGEGRFYDSPGDIPLDDVVPEEWRDAVVDQEGRIERAVYEMCVLLTLRDLLCTRRIFLAGSSQWGKPGRSRVVPRRADEALAWPS</sequence>
<evidence type="ECO:0000313" key="2">
    <source>
        <dbReference type="Proteomes" id="UP000199529"/>
    </source>
</evidence>
<dbReference type="STRING" id="418495.SAMN05216215_104174"/>
<gene>
    <name evidence="1" type="ORF">SAMN05216215_104174</name>
</gene>
<name>A0A1H3PC64_9PSEU</name>
<dbReference type="Proteomes" id="UP000199529">
    <property type="component" value="Unassembled WGS sequence"/>
</dbReference>
<proteinExistence type="predicted"/>
<keyword evidence="2" id="KW-1185">Reference proteome</keyword>
<evidence type="ECO:0000313" key="1">
    <source>
        <dbReference type="EMBL" id="SDY98660.1"/>
    </source>
</evidence>
<dbReference type="AlphaFoldDB" id="A0A1H3PC64"/>
<protein>
    <submittedName>
        <fullName evidence="1">Uncharacterized protein</fullName>
    </submittedName>
</protein>
<accession>A0A1H3PC64</accession>
<reference evidence="2" key="1">
    <citation type="submission" date="2016-10" db="EMBL/GenBank/DDBJ databases">
        <authorList>
            <person name="Varghese N."/>
            <person name="Submissions S."/>
        </authorList>
    </citation>
    <scope>NUCLEOTIDE SEQUENCE [LARGE SCALE GENOMIC DNA]</scope>
    <source>
        <strain evidence="2">CGMCC 4.3530</strain>
    </source>
</reference>
<dbReference type="EMBL" id="FNOK01000041">
    <property type="protein sequence ID" value="SDY98660.1"/>
    <property type="molecule type" value="Genomic_DNA"/>
</dbReference>
<organism evidence="1 2">
    <name type="scientific">Saccharopolyspora shandongensis</name>
    <dbReference type="NCBI Taxonomy" id="418495"/>
    <lineage>
        <taxon>Bacteria</taxon>
        <taxon>Bacillati</taxon>
        <taxon>Actinomycetota</taxon>
        <taxon>Actinomycetes</taxon>
        <taxon>Pseudonocardiales</taxon>
        <taxon>Pseudonocardiaceae</taxon>
        <taxon>Saccharopolyspora</taxon>
    </lineage>
</organism>